<keyword evidence="2 5" id="KW-0812">Transmembrane</keyword>
<evidence type="ECO:0000313" key="7">
    <source>
        <dbReference type="EMBL" id="PJE64890.1"/>
    </source>
</evidence>
<feature type="domain" description="GtrA/DPMS transmembrane" evidence="6">
    <location>
        <begin position="16"/>
        <end position="142"/>
    </location>
</feature>
<dbReference type="InterPro" id="IPR007267">
    <property type="entry name" value="GtrA_DPMS_TM"/>
</dbReference>
<evidence type="ECO:0000259" key="6">
    <source>
        <dbReference type="Pfam" id="PF04138"/>
    </source>
</evidence>
<feature type="transmembrane region" description="Helical" evidence="5">
    <location>
        <begin position="43"/>
        <end position="62"/>
    </location>
</feature>
<dbReference type="EMBL" id="PFEF01000001">
    <property type="protein sequence ID" value="PJE64890.1"/>
    <property type="molecule type" value="Genomic_DNA"/>
</dbReference>
<name>A0A2M8KY95_9BACT</name>
<evidence type="ECO:0000256" key="5">
    <source>
        <dbReference type="SAM" id="Phobius"/>
    </source>
</evidence>
<protein>
    <recommendedName>
        <fullName evidence="6">GtrA/DPMS transmembrane domain-containing protein</fullName>
    </recommendedName>
</protein>
<evidence type="ECO:0000256" key="1">
    <source>
        <dbReference type="ARBA" id="ARBA00004141"/>
    </source>
</evidence>
<sequence>MCAWQAVYENIPSWQYCKFGAICFSIELCVLNVLMYATGIYSGWWYAVFRVVSYMVGHTFRFNFNRRFVFRSTEAIRGEAAKYVLVIAGGVLMGTMISWLLVDRIFGSLLNAGGTWWANSAAILGDSVAAILDWLGNKHVVFHPAVSVKRHNDTPGIKGAAVRT</sequence>
<feature type="transmembrane region" description="Helical" evidence="5">
    <location>
        <begin position="83"/>
        <end position="102"/>
    </location>
</feature>
<reference evidence="8" key="1">
    <citation type="submission" date="2017-09" db="EMBL/GenBank/DDBJ databases">
        <title>Depth-based differentiation of microbial function through sediment-hosted aquifers and enrichment of novel symbionts in the deep terrestrial subsurface.</title>
        <authorList>
            <person name="Probst A.J."/>
            <person name="Ladd B."/>
            <person name="Jarett J.K."/>
            <person name="Geller-Mcgrath D.E."/>
            <person name="Sieber C.M.K."/>
            <person name="Emerson J.B."/>
            <person name="Anantharaman K."/>
            <person name="Thomas B.C."/>
            <person name="Malmstrom R."/>
            <person name="Stieglmeier M."/>
            <person name="Klingl A."/>
            <person name="Woyke T."/>
            <person name="Ryan C.M."/>
            <person name="Banfield J.F."/>
        </authorList>
    </citation>
    <scope>NUCLEOTIDE SEQUENCE [LARGE SCALE GENOMIC DNA]</scope>
</reference>
<dbReference type="GO" id="GO:0000271">
    <property type="term" value="P:polysaccharide biosynthetic process"/>
    <property type="evidence" value="ECO:0007669"/>
    <property type="project" value="InterPro"/>
</dbReference>
<accession>A0A2M8KY95</accession>
<organism evidence="7 8">
    <name type="scientific">Candidatus Ryanbacteria bacterium CG10_big_fil_rev_8_21_14_0_10_43_42</name>
    <dbReference type="NCBI Taxonomy" id="1974864"/>
    <lineage>
        <taxon>Bacteria</taxon>
        <taxon>Candidatus Ryaniibacteriota</taxon>
    </lineage>
</organism>
<comment type="subcellular location">
    <subcellularLocation>
        <location evidence="1">Membrane</location>
        <topology evidence="1">Multi-pass membrane protein</topology>
    </subcellularLocation>
</comment>
<keyword evidence="4 5" id="KW-0472">Membrane</keyword>
<comment type="caution">
    <text evidence="7">The sequence shown here is derived from an EMBL/GenBank/DDBJ whole genome shotgun (WGS) entry which is preliminary data.</text>
</comment>
<evidence type="ECO:0000256" key="3">
    <source>
        <dbReference type="ARBA" id="ARBA00022989"/>
    </source>
</evidence>
<dbReference type="AlphaFoldDB" id="A0A2M8KY95"/>
<gene>
    <name evidence="7" type="ORF">COU90_00010</name>
</gene>
<evidence type="ECO:0000313" key="8">
    <source>
        <dbReference type="Proteomes" id="UP000229098"/>
    </source>
</evidence>
<evidence type="ECO:0000256" key="2">
    <source>
        <dbReference type="ARBA" id="ARBA00022692"/>
    </source>
</evidence>
<dbReference type="GO" id="GO:0016020">
    <property type="term" value="C:membrane"/>
    <property type="evidence" value="ECO:0007669"/>
    <property type="project" value="UniProtKB-SubCell"/>
</dbReference>
<keyword evidence="3 5" id="KW-1133">Transmembrane helix</keyword>
<dbReference type="Proteomes" id="UP000229098">
    <property type="component" value="Unassembled WGS sequence"/>
</dbReference>
<dbReference type="Pfam" id="PF04138">
    <property type="entry name" value="GtrA_DPMS_TM"/>
    <property type="match status" value="1"/>
</dbReference>
<evidence type="ECO:0000256" key="4">
    <source>
        <dbReference type="ARBA" id="ARBA00023136"/>
    </source>
</evidence>
<feature type="transmembrane region" description="Helical" evidence="5">
    <location>
        <begin position="19"/>
        <end position="37"/>
    </location>
</feature>
<proteinExistence type="predicted"/>